<reference evidence="4 5" key="1">
    <citation type="submission" date="2024-08" db="EMBL/GenBank/DDBJ databases">
        <authorList>
            <person name="Will J Nash"/>
            <person name="Angela Man"/>
            <person name="Seanna McTaggart"/>
            <person name="Kendall Baker"/>
            <person name="Tom Barker"/>
            <person name="Leah Catchpole"/>
            <person name="Alex Durrant"/>
            <person name="Karim Gharbi"/>
            <person name="Naomi Irish"/>
            <person name="Gemy Kaithakottil"/>
            <person name="Debby Ku"/>
            <person name="Aaliyah Providence"/>
            <person name="Felix Shaw"/>
            <person name="David Swarbreck"/>
            <person name="Chris Watkins"/>
            <person name="Ann M. McCartney"/>
            <person name="Giulio Formenti"/>
            <person name="Alice Mouton"/>
            <person name="Noel Vella"/>
            <person name="Bjorn M von Reumont"/>
            <person name="Adriana Vella"/>
            <person name="Wilfried Haerty"/>
        </authorList>
    </citation>
    <scope>NUCLEOTIDE SEQUENCE [LARGE SCALE GENOMIC DNA]</scope>
</reference>
<feature type="domain" description="Pseudouridine synthase RsuA/RluA-like" evidence="3">
    <location>
        <begin position="49"/>
        <end position="214"/>
    </location>
</feature>
<dbReference type="Proteomes" id="UP001642520">
    <property type="component" value="Unassembled WGS sequence"/>
</dbReference>
<proteinExistence type="inferred from homology"/>
<evidence type="ECO:0000256" key="2">
    <source>
        <dbReference type="SAM" id="Phobius"/>
    </source>
</evidence>
<dbReference type="CDD" id="cd02869">
    <property type="entry name" value="PseudoU_synth_RluA_like"/>
    <property type="match status" value="1"/>
</dbReference>
<dbReference type="PANTHER" id="PTHR21600">
    <property type="entry name" value="MITOCHONDRIAL RNA PSEUDOURIDINE SYNTHASE"/>
    <property type="match status" value="1"/>
</dbReference>
<keyword evidence="2" id="KW-1133">Transmembrane helix</keyword>
<evidence type="ECO:0000313" key="4">
    <source>
        <dbReference type="EMBL" id="CAL7942945.1"/>
    </source>
</evidence>
<dbReference type="Gene3D" id="3.30.2350.10">
    <property type="entry name" value="Pseudouridine synthase"/>
    <property type="match status" value="1"/>
</dbReference>
<dbReference type="InterPro" id="IPR020103">
    <property type="entry name" value="PsdUridine_synth_cat_dom_sf"/>
</dbReference>
<evidence type="ECO:0000313" key="5">
    <source>
        <dbReference type="Proteomes" id="UP001642520"/>
    </source>
</evidence>
<evidence type="ECO:0000256" key="1">
    <source>
        <dbReference type="ARBA" id="ARBA00010876"/>
    </source>
</evidence>
<sequence length="297" mass="34698">MCINKILYSWSVFIFKLTLTLKTLLKFYLNNFIPIKYKNNVDILYRSENFLVVFKPYDMCINSNNPEKKDTLQYEIKKILPNLANSNLFHEFHFVHRLDYVTSGVICIALNKEAARAASNTFETRTAKKFYLALLHGHINKPYLIIDKAIGVDAREKKGNHKMCISDNIFCERPRKSFTILVVLERGFRNGKPATKVLLCPGTGRRHQLRVHCSYIGHTVIGDYTYSERKDVEPYRTFLHSFRLILNNDIENLDIRSIDPFLACDPKNQWSPTTVVRVLDEDIFSYIYNLMQNKVNL</sequence>
<accession>A0ABP1NUI5</accession>
<dbReference type="Pfam" id="PF00849">
    <property type="entry name" value="PseudoU_synth_2"/>
    <property type="match status" value="1"/>
</dbReference>
<dbReference type="PANTHER" id="PTHR21600:SF87">
    <property type="entry name" value="RNA PSEUDOURIDYLATE SYNTHASE DOMAIN-CONTAINING PROTEIN 1"/>
    <property type="match status" value="1"/>
</dbReference>
<name>A0ABP1NUI5_XYLVO</name>
<comment type="similarity">
    <text evidence="1">Belongs to the pseudouridine synthase RluA family.</text>
</comment>
<keyword evidence="2" id="KW-0472">Membrane</keyword>
<protein>
    <recommendedName>
        <fullName evidence="3">Pseudouridine synthase RsuA/RluA-like domain-containing protein</fullName>
    </recommendedName>
</protein>
<dbReference type="InterPro" id="IPR050188">
    <property type="entry name" value="RluA_PseudoU_synthase"/>
</dbReference>
<organism evidence="4 5">
    <name type="scientific">Xylocopa violacea</name>
    <name type="common">Violet carpenter bee</name>
    <name type="synonym">Apis violacea</name>
    <dbReference type="NCBI Taxonomy" id="135666"/>
    <lineage>
        <taxon>Eukaryota</taxon>
        <taxon>Metazoa</taxon>
        <taxon>Ecdysozoa</taxon>
        <taxon>Arthropoda</taxon>
        <taxon>Hexapoda</taxon>
        <taxon>Insecta</taxon>
        <taxon>Pterygota</taxon>
        <taxon>Neoptera</taxon>
        <taxon>Endopterygota</taxon>
        <taxon>Hymenoptera</taxon>
        <taxon>Apocrita</taxon>
        <taxon>Aculeata</taxon>
        <taxon>Apoidea</taxon>
        <taxon>Anthophila</taxon>
        <taxon>Apidae</taxon>
        <taxon>Xylocopa</taxon>
        <taxon>Xylocopa</taxon>
    </lineage>
</organism>
<dbReference type="EMBL" id="CAXAJV020001293">
    <property type="protein sequence ID" value="CAL7942945.1"/>
    <property type="molecule type" value="Genomic_DNA"/>
</dbReference>
<dbReference type="InterPro" id="IPR006145">
    <property type="entry name" value="PsdUridine_synth_RsuA/RluA"/>
</dbReference>
<evidence type="ECO:0000259" key="3">
    <source>
        <dbReference type="Pfam" id="PF00849"/>
    </source>
</evidence>
<feature type="transmembrane region" description="Helical" evidence="2">
    <location>
        <begin position="6"/>
        <end position="29"/>
    </location>
</feature>
<keyword evidence="5" id="KW-1185">Reference proteome</keyword>
<comment type="caution">
    <text evidence="4">The sequence shown here is derived from an EMBL/GenBank/DDBJ whole genome shotgun (WGS) entry which is preliminary data.</text>
</comment>
<gene>
    <name evidence="4" type="ORF">XYLVIOL_LOCUS5800</name>
</gene>
<keyword evidence="2" id="KW-0812">Transmembrane</keyword>
<dbReference type="SUPFAM" id="SSF55120">
    <property type="entry name" value="Pseudouridine synthase"/>
    <property type="match status" value="1"/>
</dbReference>